<gene>
    <name evidence="1" type="ORF">MILVUS5_LOCUS16959</name>
</gene>
<comment type="caution">
    <text evidence="1">The sequence shown here is derived from an EMBL/GenBank/DDBJ whole genome shotgun (WGS) entry which is preliminary data.</text>
</comment>
<keyword evidence="2" id="KW-1185">Reference proteome</keyword>
<reference evidence="1" key="1">
    <citation type="submission" date="2023-10" db="EMBL/GenBank/DDBJ databases">
        <authorList>
            <person name="Rodriguez Cubillos JULIANA M."/>
            <person name="De Vega J."/>
        </authorList>
    </citation>
    <scope>NUCLEOTIDE SEQUENCE</scope>
</reference>
<organism evidence="1 2">
    <name type="scientific">Trifolium pratense</name>
    <name type="common">Red clover</name>
    <dbReference type="NCBI Taxonomy" id="57577"/>
    <lineage>
        <taxon>Eukaryota</taxon>
        <taxon>Viridiplantae</taxon>
        <taxon>Streptophyta</taxon>
        <taxon>Embryophyta</taxon>
        <taxon>Tracheophyta</taxon>
        <taxon>Spermatophyta</taxon>
        <taxon>Magnoliopsida</taxon>
        <taxon>eudicotyledons</taxon>
        <taxon>Gunneridae</taxon>
        <taxon>Pentapetalae</taxon>
        <taxon>rosids</taxon>
        <taxon>fabids</taxon>
        <taxon>Fabales</taxon>
        <taxon>Fabaceae</taxon>
        <taxon>Papilionoideae</taxon>
        <taxon>50 kb inversion clade</taxon>
        <taxon>NPAAA clade</taxon>
        <taxon>Hologalegina</taxon>
        <taxon>IRL clade</taxon>
        <taxon>Trifolieae</taxon>
        <taxon>Trifolium</taxon>
    </lineage>
</organism>
<evidence type="ECO:0000313" key="1">
    <source>
        <dbReference type="EMBL" id="CAJ2648662.1"/>
    </source>
</evidence>
<evidence type="ECO:0000313" key="2">
    <source>
        <dbReference type="Proteomes" id="UP001177021"/>
    </source>
</evidence>
<proteinExistence type="predicted"/>
<protein>
    <submittedName>
        <fullName evidence="1">Uncharacterized protein</fullName>
    </submittedName>
</protein>
<name>A0ACB0JYD5_TRIPR</name>
<dbReference type="Proteomes" id="UP001177021">
    <property type="component" value="Unassembled WGS sequence"/>
</dbReference>
<accession>A0ACB0JYD5</accession>
<sequence length="147" mass="15568">MDPNKKQIPYVYMKGTSSSAVSLKSSYKEALNHIVKCVPGESGFAFVEPGVHVEPSFYIEPDLPVAVEPEPDFPVVVGSVEPEPDLPIAVEAESAIGLNHGGGAKLILHILYFTLGLASVLAGFQLGFQAGFKAVFQAPQALEDAKG</sequence>
<dbReference type="EMBL" id="CASHSV030000109">
    <property type="protein sequence ID" value="CAJ2648662.1"/>
    <property type="molecule type" value="Genomic_DNA"/>
</dbReference>